<dbReference type="PATRIC" id="fig|1134406.4.peg.2552"/>
<dbReference type="InterPro" id="IPR023459">
    <property type="entry name" value="Tscrpt_elong_fac_GreA/B_fam"/>
</dbReference>
<name>A0A0P6Y5W8_9CHLR</name>
<dbReference type="InterPro" id="IPR022691">
    <property type="entry name" value="Tscrpt_elong_fac_GreA/B_N"/>
</dbReference>
<keyword evidence="4 8" id="KW-0238">DNA-binding</keyword>
<dbReference type="GO" id="GO:0070063">
    <property type="term" value="F:RNA polymerase binding"/>
    <property type="evidence" value="ECO:0007669"/>
    <property type="project" value="InterPro"/>
</dbReference>
<evidence type="ECO:0000259" key="10">
    <source>
        <dbReference type="Pfam" id="PF01272"/>
    </source>
</evidence>
<dbReference type="PANTHER" id="PTHR30437:SF4">
    <property type="entry name" value="TRANSCRIPTION ELONGATION FACTOR GREA"/>
    <property type="match status" value="1"/>
</dbReference>
<dbReference type="STRING" id="1134406.ADN00_10425"/>
<evidence type="ECO:0000256" key="1">
    <source>
        <dbReference type="ARBA" id="ARBA00008213"/>
    </source>
</evidence>
<gene>
    <name evidence="8" type="primary">greA</name>
    <name evidence="12" type="ORF">ADN00_10425</name>
</gene>
<dbReference type="PANTHER" id="PTHR30437">
    <property type="entry name" value="TRANSCRIPTION ELONGATION FACTOR GREA"/>
    <property type="match status" value="1"/>
</dbReference>
<dbReference type="FunFam" id="3.10.50.30:FF:000001">
    <property type="entry name" value="Transcription elongation factor GreA"/>
    <property type="match status" value="1"/>
</dbReference>
<accession>A0A0P6Y5W8</accession>
<evidence type="ECO:0000256" key="8">
    <source>
        <dbReference type="HAMAP-Rule" id="MF_00105"/>
    </source>
</evidence>
<dbReference type="AlphaFoldDB" id="A0A0P6Y5W8"/>
<dbReference type="GO" id="GO:0032784">
    <property type="term" value="P:regulation of DNA-templated transcription elongation"/>
    <property type="evidence" value="ECO:0007669"/>
    <property type="project" value="UniProtKB-UniRule"/>
</dbReference>
<dbReference type="NCBIfam" id="NF001263">
    <property type="entry name" value="PRK00226.1-4"/>
    <property type="match status" value="1"/>
</dbReference>
<dbReference type="Gene3D" id="3.10.50.30">
    <property type="entry name" value="Transcription elongation factor, GreA/GreB, C-terminal domain"/>
    <property type="match status" value="1"/>
</dbReference>
<dbReference type="PIRSF" id="PIRSF006092">
    <property type="entry name" value="GreA_GreB"/>
    <property type="match status" value="1"/>
</dbReference>
<keyword evidence="3 8" id="KW-0805">Transcription regulation</keyword>
<evidence type="ECO:0000256" key="9">
    <source>
        <dbReference type="RuleBase" id="RU000556"/>
    </source>
</evidence>
<keyword evidence="5 8" id="KW-0804">Transcription</keyword>
<comment type="caution">
    <text evidence="12">The sequence shown here is derived from an EMBL/GenBank/DDBJ whole genome shotgun (WGS) entry which is preliminary data.</text>
</comment>
<reference evidence="12 13" key="1">
    <citation type="submission" date="2015-07" db="EMBL/GenBank/DDBJ databases">
        <title>Genome sequence of Ornatilinea apprima DSM 23815.</title>
        <authorList>
            <person name="Hemp J."/>
            <person name="Ward L.M."/>
            <person name="Pace L.A."/>
            <person name="Fischer W.W."/>
        </authorList>
    </citation>
    <scope>NUCLEOTIDE SEQUENCE [LARGE SCALE GENOMIC DNA]</scope>
    <source>
        <strain evidence="12 13">P3M-1</strain>
    </source>
</reference>
<evidence type="ECO:0000259" key="11">
    <source>
        <dbReference type="Pfam" id="PF03449"/>
    </source>
</evidence>
<keyword evidence="12" id="KW-0648">Protein biosynthesis</keyword>
<dbReference type="GO" id="GO:0003746">
    <property type="term" value="F:translation elongation factor activity"/>
    <property type="evidence" value="ECO:0007669"/>
    <property type="project" value="UniProtKB-KW"/>
</dbReference>
<evidence type="ECO:0000256" key="3">
    <source>
        <dbReference type="ARBA" id="ARBA00023015"/>
    </source>
</evidence>
<dbReference type="Gene3D" id="1.10.287.180">
    <property type="entry name" value="Transcription elongation factor, GreA/GreB, N-terminal domain"/>
    <property type="match status" value="1"/>
</dbReference>
<dbReference type="InterPro" id="IPR028624">
    <property type="entry name" value="Tscrpt_elong_fac_GreA/B"/>
</dbReference>
<dbReference type="Pfam" id="PF01272">
    <property type="entry name" value="GreA_GreB"/>
    <property type="match status" value="1"/>
</dbReference>
<evidence type="ECO:0000256" key="2">
    <source>
        <dbReference type="ARBA" id="ARBA00013729"/>
    </source>
</evidence>
<feature type="domain" description="Transcription elongation factor GreA/GreB C-terminal" evidence="10">
    <location>
        <begin position="79"/>
        <end position="152"/>
    </location>
</feature>
<dbReference type="FunFam" id="1.10.287.180:FF:000001">
    <property type="entry name" value="Transcription elongation factor GreA"/>
    <property type="match status" value="1"/>
</dbReference>
<sequence length="152" mass="17046">MTTYLTQEGYQKFQEELHDLIYRRRDEVAAILRETVGNGEDENPEYEMARAEQAFIEGRIRELEMLLSSAKIIEESAMPSSVVQIGSKVTIQEEGYDPETYMIVGSAEANPKEGRISNESPIGKAIMSRAAGDEVMVHTPTGNYTVKILQVE</sequence>
<dbReference type="GO" id="GO:0003677">
    <property type="term" value="F:DNA binding"/>
    <property type="evidence" value="ECO:0007669"/>
    <property type="project" value="UniProtKB-UniRule"/>
</dbReference>
<comment type="function">
    <text evidence="6 8 9">Necessary for efficient RNA polymerase transcription elongation past template-encoded arresting sites. The arresting sites in DNA have the property of trapping a certain fraction of elongating RNA polymerases that pass through, resulting in locked ternary complexes. Cleavage of the nascent transcript by cleavage factors such as GreA or GreB allows the resumption of elongation from the new 3'terminus. GreA releases sequences of 2 to 3 nucleotides.</text>
</comment>
<comment type="similarity">
    <text evidence="1 8 9">Belongs to the GreA/GreB family.</text>
</comment>
<keyword evidence="13" id="KW-1185">Reference proteome</keyword>
<dbReference type="HAMAP" id="MF_00105">
    <property type="entry name" value="GreA_GreB"/>
    <property type="match status" value="1"/>
</dbReference>
<dbReference type="NCBIfam" id="TIGR01462">
    <property type="entry name" value="greA"/>
    <property type="match status" value="1"/>
</dbReference>
<organism evidence="12 13">
    <name type="scientific">Ornatilinea apprima</name>
    <dbReference type="NCBI Taxonomy" id="1134406"/>
    <lineage>
        <taxon>Bacteria</taxon>
        <taxon>Bacillati</taxon>
        <taxon>Chloroflexota</taxon>
        <taxon>Anaerolineae</taxon>
        <taxon>Anaerolineales</taxon>
        <taxon>Anaerolineaceae</taxon>
        <taxon>Ornatilinea</taxon>
    </lineage>
</organism>
<dbReference type="Proteomes" id="UP000050417">
    <property type="component" value="Unassembled WGS sequence"/>
</dbReference>
<dbReference type="EMBL" id="LGCL01000024">
    <property type="protein sequence ID" value="KPL76985.1"/>
    <property type="molecule type" value="Genomic_DNA"/>
</dbReference>
<dbReference type="InterPro" id="IPR001437">
    <property type="entry name" value="Tscrpt_elong_fac_GreA/B_C"/>
</dbReference>
<keyword evidence="12" id="KW-0251">Elongation factor</keyword>
<proteinExistence type="inferred from homology"/>
<dbReference type="InterPro" id="IPR036953">
    <property type="entry name" value="GreA/GreB_C_sf"/>
</dbReference>
<dbReference type="GO" id="GO:0006354">
    <property type="term" value="P:DNA-templated transcription elongation"/>
    <property type="evidence" value="ECO:0007669"/>
    <property type="project" value="TreeGrafter"/>
</dbReference>
<dbReference type="RefSeq" id="WP_075062939.1">
    <property type="nucleotide sequence ID" value="NZ_LGCL01000024.1"/>
</dbReference>
<dbReference type="InterPro" id="IPR036805">
    <property type="entry name" value="Tscrpt_elong_fac_GreA/B_N_sf"/>
</dbReference>
<dbReference type="OrthoDB" id="9808774at2"/>
<protein>
    <recommendedName>
        <fullName evidence="2 8">Transcription elongation factor GreA</fullName>
    </recommendedName>
    <alternativeName>
        <fullName evidence="7 8">Transcript cleavage factor GreA</fullName>
    </alternativeName>
</protein>
<evidence type="ECO:0000256" key="6">
    <source>
        <dbReference type="ARBA" id="ARBA00024916"/>
    </source>
</evidence>
<feature type="domain" description="Transcription elongation factor GreA/GreB N-terminal" evidence="11">
    <location>
        <begin position="4"/>
        <end position="72"/>
    </location>
</feature>
<dbReference type="Pfam" id="PF03449">
    <property type="entry name" value="GreA_GreB_N"/>
    <property type="match status" value="1"/>
</dbReference>
<evidence type="ECO:0000256" key="4">
    <source>
        <dbReference type="ARBA" id="ARBA00023125"/>
    </source>
</evidence>
<evidence type="ECO:0000256" key="7">
    <source>
        <dbReference type="ARBA" id="ARBA00030776"/>
    </source>
</evidence>
<dbReference type="InterPro" id="IPR006359">
    <property type="entry name" value="Tscrpt_elong_fac_GreA"/>
</dbReference>
<evidence type="ECO:0000256" key="5">
    <source>
        <dbReference type="ARBA" id="ARBA00023163"/>
    </source>
</evidence>
<dbReference type="SUPFAM" id="SSF54534">
    <property type="entry name" value="FKBP-like"/>
    <property type="match status" value="1"/>
</dbReference>
<dbReference type="SUPFAM" id="SSF46557">
    <property type="entry name" value="GreA transcript cleavage protein, N-terminal domain"/>
    <property type="match status" value="1"/>
</dbReference>
<evidence type="ECO:0000313" key="13">
    <source>
        <dbReference type="Proteomes" id="UP000050417"/>
    </source>
</evidence>
<evidence type="ECO:0000313" key="12">
    <source>
        <dbReference type="EMBL" id="KPL76985.1"/>
    </source>
</evidence>